<organism evidence="1">
    <name type="scientific">Anguilla anguilla</name>
    <name type="common">European freshwater eel</name>
    <name type="synonym">Muraena anguilla</name>
    <dbReference type="NCBI Taxonomy" id="7936"/>
    <lineage>
        <taxon>Eukaryota</taxon>
        <taxon>Metazoa</taxon>
        <taxon>Chordata</taxon>
        <taxon>Craniata</taxon>
        <taxon>Vertebrata</taxon>
        <taxon>Euteleostomi</taxon>
        <taxon>Actinopterygii</taxon>
        <taxon>Neopterygii</taxon>
        <taxon>Teleostei</taxon>
        <taxon>Anguilliformes</taxon>
        <taxon>Anguillidae</taxon>
        <taxon>Anguilla</taxon>
    </lineage>
</organism>
<sequence>MVSLSGISLSEMRSLMMSLKIS</sequence>
<dbReference type="EMBL" id="GBXM01052463">
    <property type="protein sequence ID" value="JAH56114.1"/>
    <property type="molecule type" value="Transcribed_RNA"/>
</dbReference>
<protein>
    <submittedName>
        <fullName evidence="1">Uncharacterized protein</fullName>
    </submittedName>
</protein>
<evidence type="ECO:0000313" key="1">
    <source>
        <dbReference type="EMBL" id="JAH56114.1"/>
    </source>
</evidence>
<accession>A0A0E9TQV8</accession>
<proteinExistence type="predicted"/>
<name>A0A0E9TQV8_ANGAN</name>
<reference evidence="1" key="1">
    <citation type="submission" date="2014-11" db="EMBL/GenBank/DDBJ databases">
        <authorList>
            <person name="Amaro Gonzalez C."/>
        </authorList>
    </citation>
    <scope>NUCLEOTIDE SEQUENCE</scope>
</reference>
<dbReference type="AlphaFoldDB" id="A0A0E9TQV8"/>
<reference evidence="1" key="2">
    <citation type="journal article" date="2015" name="Fish Shellfish Immunol.">
        <title>Early steps in the European eel (Anguilla anguilla)-Vibrio vulnificus interaction in the gills: Role of the RtxA13 toxin.</title>
        <authorList>
            <person name="Callol A."/>
            <person name="Pajuelo D."/>
            <person name="Ebbesson L."/>
            <person name="Teles M."/>
            <person name="MacKenzie S."/>
            <person name="Amaro C."/>
        </authorList>
    </citation>
    <scope>NUCLEOTIDE SEQUENCE</scope>
</reference>